<sequence>MNKTIQSASTGHVRFLALLVLVGGIAAVAVTGDAYWVVVAALVGAGALWLSSGDSGLSSADSGSEDDAMETLKQQYATGEIDELEFERRLETLIETESADAGFDSGGSSDTTQPASTVQAGETTASGGQTETADEREQGSSADPRSQSRRRSPDRSRCGPHSKKSHGRCR</sequence>
<feature type="compositionally biased region" description="Low complexity" evidence="1">
    <location>
        <begin position="99"/>
        <end position="110"/>
    </location>
</feature>
<feature type="transmembrane region" description="Helical" evidence="2">
    <location>
        <begin position="35"/>
        <end position="52"/>
    </location>
</feature>
<dbReference type="GeneID" id="68859281"/>
<feature type="compositionally biased region" description="Polar residues" evidence="1">
    <location>
        <begin position="111"/>
        <end position="131"/>
    </location>
</feature>
<evidence type="ECO:0000313" key="3">
    <source>
        <dbReference type="EMBL" id="QSG16159.1"/>
    </source>
</evidence>
<keyword evidence="2" id="KW-1133">Transmembrane helix</keyword>
<feature type="region of interest" description="Disordered" evidence="1">
    <location>
        <begin position="54"/>
        <end position="80"/>
    </location>
</feature>
<feature type="compositionally biased region" description="Basic residues" evidence="1">
    <location>
        <begin position="158"/>
        <end position="170"/>
    </location>
</feature>
<accession>A0A897P015</accession>
<name>A0A897P015_9EURY</name>
<feature type="region of interest" description="Disordered" evidence="1">
    <location>
        <begin position="95"/>
        <end position="170"/>
    </location>
</feature>
<reference evidence="3 4" key="1">
    <citation type="submission" date="2020-11" db="EMBL/GenBank/DDBJ databases">
        <title>Carbohydrate-dependent, anaerobic sulfur respiration: A novel catabolism in halophilic archaea.</title>
        <authorList>
            <person name="Sorokin D.Y."/>
            <person name="Messina E."/>
            <person name="Smedile F."/>
            <person name="La Cono V."/>
            <person name="Hallsworth J.E."/>
            <person name="Yakimov M.M."/>
        </authorList>
    </citation>
    <scope>NUCLEOTIDE SEQUENCE [LARGE SCALE GENOMIC DNA]</scope>
    <source>
        <strain evidence="3 4">HSR-Est</strain>
    </source>
</reference>
<evidence type="ECO:0000256" key="1">
    <source>
        <dbReference type="SAM" id="MobiDB-lite"/>
    </source>
</evidence>
<organism evidence="3 4">
    <name type="scientific">Halapricum desulfuricans</name>
    <dbReference type="NCBI Taxonomy" id="2841257"/>
    <lineage>
        <taxon>Archaea</taxon>
        <taxon>Methanobacteriati</taxon>
        <taxon>Methanobacteriota</taxon>
        <taxon>Stenosarchaea group</taxon>
        <taxon>Halobacteria</taxon>
        <taxon>Halobacteriales</taxon>
        <taxon>Haloarculaceae</taxon>
        <taxon>Halapricum</taxon>
    </lineage>
</organism>
<dbReference type="AlphaFoldDB" id="A0A897P015"/>
<gene>
    <name evidence="3" type="ORF">HSEST_2649</name>
</gene>
<dbReference type="Proteomes" id="UP000663292">
    <property type="component" value="Chromosome"/>
</dbReference>
<keyword evidence="2" id="KW-0472">Membrane</keyword>
<keyword evidence="2" id="KW-0812">Transmembrane</keyword>
<evidence type="ECO:0000313" key="4">
    <source>
        <dbReference type="Proteomes" id="UP000663292"/>
    </source>
</evidence>
<evidence type="ECO:0000256" key="2">
    <source>
        <dbReference type="SAM" id="Phobius"/>
    </source>
</evidence>
<feature type="transmembrane region" description="Helical" evidence="2">
    <location>
        <begin position="12"/>
        <end position="29"/>
    </location>
</feature>
<proteinExistence type="predicted"/>
<keyword evidence="4" id="KW-1185">Reference proteome</keyword>
<dbReference type="EMBL" id="CP064791">
    <property type="protein sequence ID" value="QSG16159.1"/>
    <property type="molecule type" value="Genomic_DNA"/>
</dbReference>
<protein>
    <submittedName>
        <fullName evidence="3">Putative membrane protein</fullName>
    </submittedName>
</protein>
<dbReference type="RefSeq" id="WP_229121425.1">
    <property type="nucleotide sequence ID" value="NZ_CP064791.1"/>
</dbReference>